<dbReference type="AlphaFoldDB" id="A0A6M3L4V4"/>
<sequence>MTKRNETGCALFVIALLISLCTATVHVRLSKMETLMRNAYGVCMSIKYPGYEAGHKTY</sequence>
<organism evidence="2">
    <name type="scientific">viral metagenome</name>
    <dbReference type="NCBI Taxonomy" id="1070528"/>
    <lineage>
        <taxon>unclassified sequences</taxon>
        <taxon>metagenomes</taxon>
        <taxon>organismal metagenomes</taxon>
    </lineage>
</organism>
<dbReference type="EMBL" id="MT142292">
    <property type="protein sequence ID" value="QJA77612.1"/>
    <property type="molecule type" value="Genomic_DNA"/>
</dbReference>
<dbReference type="EMBL" id="MT142771">
    <property type="protein sequence ID" value="QJA88335.1"/>
    <property type="molecule type" value="Genomic_DNA"/>
</dbReference>
<protein>
    <submittedName>
        <fullName evidence="2">Uncharacterized protein</fullName>
    </submittedName>
</protein>
<evidence type="ECO:0000313" key="1">
    <source>
        <dbReference type="EMBL" id="QJA77612.1"/>
    </source>
</evidence>
<name>A0A6M3L4V4_9ZZZZ</name>
<reference evidence="2" key="1">
    <citation type="submission" date="2020-03" db="EMBL/GenBank/DDBJ databases">
        <title>The deep terrestrial virosphere.</title>
        <authorList>
            <person name="Holmfeldt K."/>
            <person name="Nilsson E."/>
            <person name="Simone D."/>
            <person name="Lopez-Fernandez M."/>
            <person name="Wu X."/>
            <person name="de Brujin I."/>
            <person name="Lundin D."/>
            <person name="Andersson A."/>
            <person name="Bertilsson S."/>
            <person name="Dopson M."/>
        </authorList>
    </citation>
    <scope>NUCLEOTIDE SEQUENCE</scope>
    <source>
        <strain evidence="1">MM415A01257</strain>
        <strain evidence="2">MM415B02780</strain>
    </source>
</reference>
<proteinExistence type="predicted"/>
<accession>A0A6M3L4V4</accession>
<gene>
    <name evidence="1" type="ORF">MM415A01257_0011</name>
    <name evidence="2" type="ORF">MM415B02780_0011</name>
</gene>
<evidence type="ECO:0000313" key="2">
    <source>
        <dbReference type="EMBL" id="QJA88335.1"/>
    </source>
</evidence>